<dbReference type="CDD" id="cd22191">
    <property type="entry name" value="DPBB_RlpA_EXP_N-like"/>
    <property type="match status" value="1"/>
</dbReference>
<gene>
    <name evidence="3" type="ORF">R3P38DRAFT_2869960</name>
</gene>
<sequence length="140" mass="15181">MSRALAFVVLFVCLAFAFAAPLQGNTTVELDKRITHVGRGTWYNPSADQGNCGYWDSDSSMVVAISKARYDANNGANCNQWIAITNTANGKTAYGKTRDSCQSCDTSSLDMSPALFQKIAALSTGEIKISWHFQAQGWSP</sequence>
<feature type="signal peptide" evidence="2">
    <location>
        <begin position="1"/>
        <end position="19"/>
    </location>
</feature>
<dbReference type="Proteomes" id="UP001362999">
    <property type="component" value="Unassembled WGS sequence"/>
</dbReference>
<feature type="chain" id="PRO_5043833129" evidence="2">
    <location>
        <begin position="20"/>
        <end position="140"/>
    </location>
</feature>
<keyword evidence="1 2" id="KW-0732">Signal</keyword>
<reference evidence="3 4" key="1">
    <citation type="journal article" date="2024" name="J Genomics">
        <title>Draft genome sequencing and assembly of Favolaschia claudopus CIRM-BRFM 2984 isolated from oak limbs.</title>
        <authorList>
            <person name="Navarro D."/>
            <person name="Drula E."/>
            <person name="Chaduli D."/>
            <person name="Cazenave R."/>
            <person name="Ahrendt S."/>
            <person name="Wang J."/>
            <person name="Lipzen A."/>
            <person name="Daum C."/>
            <person name="Barry K."/>
            <person name="Grigoriev I.V."/>
            <person name="Favel A."/>
            <person name="Rosso M.N."/>
            <person name="Martin F."/>
        </authorList>
    </citation>
    <scope>NUCLEOTIDE SEQUENCE [LARGE SCALE GENOMIC DNA]</scope>
    <source>
        <strain evidence="3 4">CIRM-BRFM 2984</strain>
    </source>
</reference>
<organism evidence="3 4">
    <name type="scientific">Favolaschia claudopus</name>
    <dbReference type="NCBI Taxonomy" id="2862362"/>
    <lineage>
        <taxon>Eukaryota</taxon>
        <taxon>Fungi</taxon>
        <taxon>Dikarya</taxon>
        <taxon>Basidiomycota</taxon>
        <taxon>Agaricomycotina</taxon>
        <taxon>Agaricomycetes</taxon>
        <taxon>Agaricomycetidae</taxon>
        <taxon>Agaricales</taxon>
        <taxon>Marasmiineae</taxon>
        <taxon>Mycenaceae</taxon>
        <taxon>Favolaschia</taxon>
    </lineage>
</organism>
<proteinExistence type="predicted"/>
<comment type="caution">
    <text evidence="3">The sequence shown here is derived from an EMBL/GenBank/DDBJ whole genome shotgun (WGS) entry which is preliminary data.</text>
</comment>
<dbReference type="EMBL" id="JAWWNJ010000009">
    <property type="protein sequence ID" value="KAK7048534.1"/>
    <property type="molecule type" value="Genomic_DNA"/>
</dbReference>
<dbReference type="InterPro" id="IPR051477">
    <property type="entry name" value="Expansin_CellWall"/>
</dbReference>
<name>A0AAW0DC24_9AGAR</name>
<dbReference type="AlphaFoldDB" id="A0AAW0DC24"/>
<dbReference type="InterPro" id="IPR036908">
    <property type="entry name" value="RlpA-like_sf"/>
</dbReference>
<keyword evidence="4" id="KW-1185">Reference proteome</keyword>
<protein>
    <submittedName>
        <fullName evidence="3">RlpA-like double-psi beta-barrel-protein domain-containing protein-containing protein</fullName>
    </submittedName>
</protein>
<dbReference type="SUPFAM" id="SSF50685">
    <property type="entry name" value="Barwin-like endoglucanases"/>
    <property type="match status" value="1"/>
</dbReference>
<evidence type="ECO:0000256" key="1">
    <source>
        <dbReference type="ARBA" id="ARBA00022729"/>
    </source>
</evidence>
<dbReference type="PANTHER" id="PTHR31836">
    <property type="match status" value="1"/>
</dbReference>
<evidence type="ECO:0000313" key="3">
    <source>
        <dbReference type="EMBL" id="KAK7048534.1"/>
    </source>
</evidence>
<accession>A0AAW0DC24</accession>
<evidence type="ECO:0000313" key="4">
    <source>
        <dbReference type="Proteomes" id="UP001362999"/>
    </source>
</evidence>
<dbReference type="Gene3D" id="2.40.40.10">
    <property type="entry name" value="RlpA-like domain"/>
    <property type="match status" value="1"/>
</dbReference>
<dbReference type="PANTHER" id="PTHR31836:SF25">
    <property type="entry name" value="RLPA-LIKE PROTEIN DOUBLE-PSI BETA-BARREL DOMAIN-CONTAINING PROTEIN"/>
    <property type="match status" value="1"/>
</dbReference>
<evidence type="ECO:0000256" key="2">
    <source>
        <dbReference type="SAM" id="SignalP"/>
    </source>
</evidence>